<evidence type="ECO:0000256" key="1">
    <source>
        <dbReference type="SAM" id="MobiDB-lite"/>
    </source>
</evidence>
<reference evidence="2 3" key="1">
    <citation type="journal article" date="2014" name="Nature">
        <title>The genome of the recently domesticated crop plant sugar beet (Beta vulgaris).</title>
        <authorList>
            <person name="Dohm J.C."/>
            <person name="Minoche A.E."/>
            <person name="Holtgrawe D."/>
            <person name="Capella-Gutierrez S."/>
            <person name="Zakrzewski F."/>
            <person name="Tafer H."/>
            <person name="Rupp O."/>
            <person name="Sorensen T.R."/>
            <person name="Stracke R."/>
            <person name="Reinhardt R."/>
            <person name="Goesmann A."/>
            <person name="Kraft T."/>
            <person name="Schulz B."/>
            <person name="Stadler P.F."/>
            <person name="Schmidt T."/>
            <person name="Gabaldon T."/>
            <person name="Lehrach H."/>
            <person name="Weisshaar B."/>
            <person name="Himmelbauer H."/>
        </authorList>
    </citation>
    <scope>NUCLEOTIDE SEQUENCE [LARGE SCALE GENOMIC DNA]</scope>
    <source>
        <tissue evidence="2">Taproot</tissue>
    </source>
</reference>
<protein>
    <submittedName>
        <fullName evidence="2">Uncharacterized protein</fullName>
    </submittedName>
</protein>
<gene>
    <name evidence="2" type="ORF">BVRB_022460</name>
</gene>
<feature type="region of interest" description="Disordered" evidence="1">
    <location>
        <begin position="1"/>
        <end position="22"/>
    </location>
</feature>
<evidence type="ECO:0000313" key="3">
    <source>
        <dbReference type="Proteomes" id="UP000035740"/>
    </source>
</evidence>
<dbReference type="EMBL" id="KQ094231">
    <property type="protein sequence ID" value="KMS94333.1"/>
    <property type="molecule type" value="Genomic_DNA"/>
</dbReference>
<feature type="non-terminal residue" evidence="2">
    <location>
        <position position="202"/>
    </location>
</feature>
<dbReference type="Proteomes" id="UP000035740">
    <property type="component" value="Unassembled WGS sequence"/>
</dbReference>
<evidence type="ECO:0000313" key="2">
    <source>
        <dbReference type="EMBL" id="KMS94333.1"/>
    </source>
</evidence>
<dbReference type="OrthoDB" id="10578012at2759"/>
<accession>A0A0J8B398</accession>
<name>A0A0J8B398_BETVV</name>
<dbReference type="AlphaFoldDB" id="A0A0J8B398"/>
<keyword evidence="3" id="KW-1185">Reference proteome</keyword>
<sequence length="202" mass="22451">MSEHDCDLSDSDTDQSDESLDLQHRGNQYIRKTVIALNRGANGLINQSSVAKYTLSSVGRFVEPVVKLADPIVSSIDDRIDSIVDAIRHVAVADHSIRNTRACWDSLKRTFMSSAWFSHVESILSASAAEYFYVTAVSCYFDLDPNATCDEFVTTLRQRLGHTWDDRLTHPSRVFYATARTATAIMGLGRFVRGAIGLGRSK</sequence>
<feature type="compositionally biased region" description="Acidic residues" evidence="1">
    <location>
        <begin position="8"/>
        <end position="20"/>
    </location>
</feature>
<organism evidence="2 3">
    <name type="scientific">Beta vulgaris subsp. vulgaris</name>
    <name type="common">Beet</name>
    <dbReference type="NCBI Taxonomy" id="3555"/>
    <lineage>
        <taxon>Eukaryota</taxon>
        <taxon>Viridiplantae</taxon>
        <taxon>Streptophyta</taxon>
        <taxon>Embryophyta</taxon>
        <taxon>Tracheophyta</taxon>
        <taxon>Spermatophyta</taxon>
        <taxon>Magnoliopsida</taxon>
        <taxon>eudicotyledons</taxon>
        <taxon>Gunneridae</taxon>
        <taxon>Pentapetalae</taxon>
        <taxon>Caryophyllales</taxon>
        <taxon>Chenopodiaceae</taxon>
        <taxon>Betoideae</taxon>
        <taxon>Beta</taxon>
    </lineage>
</organism>
<dbReference type="Gramene" id="KMS94333">
    <property type="protein sequence ID" value="KMS94333"/>
    <property type="gene ID" value="BVRB_022460"/>
</dbReference>
<proteinExistence type="predicted"/>